<protein>
    <submittedName>
        <fullName evidence="2">Lytic transglycosylase</fullName>
    </submittedName>
</protein>
<sequence>MNIQSIQQLLQLQAMSSFTNSTNYASSSNAFSTIFQQMMQQTGTNNSDDRQNIPASTFLEPSTTTYPIINETTDASQTEVSSIIDQAANTYNIDAKLIEAVIDTESNFNSNAVSHAGAQGLMQLMPETAQGLGLNIHLILLKIFLAEQNI</sequence>
<feature type="domain" description="Transglycosylase SLT" evidence="1">
    <location>
        <begin position="83"/>
        <end position="137"/>
    </location>
</feature>
<proteinExistence type="predicted"/>
<evidence type="ECO:0000313" key="2">
    <source>
        <dbReference type="EMBL" id="ENH97044.1"/>
    </source>
</evidence>
<dbReference type="InterPro" id="IPR008258">
    <property type="entry name" value="Transglycosylase_SLT_dom_1"/>
</dbReference>
<dbReference type="Proteomes" id="UP000012283">
    <property type="component" value="Unassembled WGS sequence"/>
</dbReference>
<evidence type="ECO:0000259" key="1">
    <source>
        <dbReference type="Pfam" id="PF01464"/>
    </source>
</evidence>
<dbReference type="Pfam" id="PF01464">
    <property type="entry name" value="SLT"/>
    <property type="match status" value="1"/>
</dbReference>
<dbReference type="eggNOG" id="COG0741">
    <property type="taxonomic scope" value="Bacteria"/>
</dbReference>
<name>N4WCU5_9BACI</name>
<dbReference type="Gene3D" id="1.10.530.10">
    <property type="match status" value="1"/>
</dbReference>
<keyword evidence="3" id="KW-1185">Reference proteome</keyword>
<dbReference type="SUPFAM" id="SSF53955">
    <property type="entry name" value="Lysozyme-like"/>
    <property type="match status" value="1"/>
</dbReference>
<comment type="caution">
    <text evidence="2">The sequence shown here is derived from an EMBL/GenBank/DDBJ whole genome shotgun (WGS) entry which is preliminary data.</text>
</comment>
<reference evidence="2 3" key="1">
    <citation type="submission" date="2013-03" db="EMBL/GenBank/DDBJ databases">
        <title>Draft genome sequence of Gracibacillus halophilus YIM-C55.5, a moderately halophilic and thermophilic organism from the Xiaochaidamu salt lake.</title>
        <authorList>
            <person name="Sugumar T."/>
            <person name="Polireddy D.R."/>
            <person name="Antony A."/>
            <person name="Madhava Y.R."/>
            <person name="Sivakumar N."/>
        </authorList>
    </citation>
    <scope>NUCLEOTIDE SEQUENCE [LARGE SCALE GENOMIC DNA]</scope>
    <source>
        <strain evidence="2 3">YIM-C55.5</strain>
    </source>
</reference>
<dbReference type="InterPro" id="IPR023346">
    <property type="entry name" value="Lysozyme-like_dom_sf"/>
</dbReference>
<accession>N4WCU5</accession>
<dbReference type="PANTHER" id="PTHR37423:SF2">
    <property type="entry name" value="MEMBRANE-BOUND LYTIC MUREIN TRANSGLYCOSYLASE C"/>
    <property type="match status" value="1"/>
</dbReference>
<dbReference type="PANTHER" id="PTHR37423">
    <property type="entry name" value="SOLUBLE LYTIC MUREIN TRANSGLYCOSYLASE-RELATED"/>
    <property type="match status" value="1"/>
</dbReference>
<gene>
    <name evidence="2" type="ORF">J416_07607</name>
</gene>
<dbReference type="AlphaFoldDB" id="N4WCU5"/>
<dbReference type="PATRIC" id="fig|1308866.3.peg.1536"/>
<organism evidence="2 3">
    <name type="scientific">Gracilibacillus halophilus YIM-C55.5</name>
    <dbReference type="NCBI Taxonomy" id="1308866"/>
    <lineage>
        <taxon>Bacteria</taxon>
        <taxon>Bacillati</taxon>
        <taxon>Bacillota</taxon>
        <taxon>Bacilli</taxon>
        <taxon>Bacillales</taxon>
        <taxon>Bacillaceae</taxon>
        <taxon>Gracilibacillus</taxon>
    </lineage>
</organism>
<dbReference type="EMBL" id="APML01000024">
    <property type="protein sequence ID" value="ENH97044.1"/>
    <property type="molecule type" value="Genomic_DNA"/>
</dbReference>
<dbReference type="STRING" id="1308866.J416_07607"/>
<evidence type="ECO:0000313" key="3">
    <source>
        <dbReference type="Proteomes" id="UP000012283"/>
    </source>
</evidence>